<comment type="caution">
    <text evidence="1">The sequence shown here is derived from an EMBL/GenBank/DDBJ whole genome shotgun (WGS) entry which is preliminary data.</text>
</comment>
<accession>A0A7V9YY44</accession>
<evidence type="ECO:0000313" key="1">
    <source>
        <dbReference type="EMBL" id="MBA2870465.1"/>
    </source>
</evidence>
<organism evidence="1 2">
    <name type="scientific">[Anoxybacillus] calidus</name>
    <dbReference type="NCBI Taxonomy" id="575178"/>
    <lineage>
        <taxon>Bacteria</taxon>
        <taxon>Bacillati</taxon>
        <taxon>Bacillota</taxon>
        <taxon>Bacilli</taxon>
        <taxon>Bacillales</taxon>
        <taxon>Anoxybacillaceae</taxon>
        <taxon>Paranoxybacillus</taxon>
    </lineage>
</organism>
<protein>
    <submittedName>
        <fullName evidence="1">Methylmalonyl-CoA mutase cobalamin-binding subunit</fullName>
    </submittedName>
</protein>
<evidence type="ECO:0000313" key="2">
    <source>
        <dbReference type="Proteomes" id="UP000580891"/>
    </source>
</evidence>
<dbReference type="AlphaFoldDB" id="A0A7V9YY44"/>
<keyword evidence="2" id="KW-1185">Reference proteome</keyword>
<reference evidence="1 2" key="1">
    <citation type="submission" date="2020-07" db="EMBL/GenBank/DDBJ databases">
        <title>Genomic Encyclopedia of Type Strains, Phase IV (KMG-IV): sequencing the most valuable type-strain genomes for metagenomic binning, comparative biology and taxonomic classification.</title>
        <authorList>
            <person name="Goeker M."/>
        </authorList>
    </citation>
    <scope>NUCLEOTIDE SEQUENCE [LARGE SCALE GENOMIC DNA]</scope>
    <source>
        <strain evidence="1 2">DSM 25220</strain>
    </source>
</reference>
<proteinExistence type="predicted"/>
<dbReference type="InterPro" id="IPR046152">
    <property type="entry name" value="DUF6154"/>
</dbReference>
<sequence length="83" mass="9546">MRFVDELYEYCKDRLTGDEEDAEVIAISVLEELSRKDLLNLVKEMNDEELKSMVGLYLIESLRAKITEEGIGHTTMPSTQVLH</sequence>
<dbReference type="Proteomes" id="UP000580891">
    <property type="component" value="Unassembled WGS sequence"/>
</dbReference>
<dbReference type="RefSeq" id="WP_181536238.1">
    <property type="nucleotide sequence ID" value="NZ_JACDUU010000001.1"/>
</dbReference>
<gene>
    <name evidence="1" type="ORF">HNQ85_000723</name>
</gene>
<dbReference type="EMBL" id="JACDUU010000001">
    <property type="protein sequence ID" value="MBA2870465.1"/>
    <property type="molecule type" value="Genomic_DNA"/>
</dbReference>
<name>A0A7V9YY44_9BACL</name>
<dbReference type="Pfam" id="PF19651">
    <property type="entry name" value="DUF6154"/>
    <property type="match status" value="1"/>
</dbReference>